<name>A0AAD7GFX8_MYCRO</name>
<protein>
    <recommendedName>
        <fullName evidence="3">MalT-like TPR region domain-containing protein</fullName>
    </recommendedName>
</protein>
<keyword evidence="2" id="KW-1185">Reference proteome</keyword>
<organism evidence="1 2">
    <name type="scientific">Mycena rosella</name>
    <name type="common">Pink bonnet</name>
    <name type="synonym">Agaricus rosellus</name>
    <dbReference type="NCBI Taxonomy" id="1033263"/>
    <lineage>
        <taxon>Eukaryota</taxon>
        <taxon>Fungi</taxon>
        <taxon>Dikarya</taxon>
        <taxon>Basidiomycota</taxon>
        <taxon>Agaricomycotina</taxon>
        <taxon>Agaricomycetes</taxon>
        <taxon>Agaricomycetidae</taxon>
        <taxon>Agaricales</taxon>
        <taxon>Marasmiineae</taxon>
        <taxon>Mycenaceae</taxon>
        <taxon>Mycena</taxon>
    </lineage>
</organism>
<proteinExistence type="predicted"/>
<gene>
    <name evidence="1" type="ORF">B0H17DRAFT_719914</name>
</gene>
<evidence type="ECO:0000313" key="1">
    <source>
        <dbReference type="EMBL" id="KAJ7686191.1"/>
    </source>
</evidence>
<dbReference type="InterPro" id="IPR011990">
    <property type="entry name" value="TPR-like_helical_dom_sf"/>
</dbReference>
<evidence type="ECO:0008006" key="3">
    <source>
        <dbReference type="Google" id="ProtNLM"/>
    </source>
</evidence>
<reference evidence="1" key="1">
    <citation type="submission" date="2023-03" db="EMBL/GenBank/DDBJ databases">
        <title>Massive genome expansion in bonnet fungi (Mycena s.s.) driven by repeated elements and novel gene families across ecological guilds.</title>
        <authorList>
            <consortium name="Lawrence Berkeley National Laboratory"/>
            <person name="Harder C.B."/>
            <person name="Miyauchi S."/>
            <person name="Viragh M."/>
            <person name="Kuo A."/>
            <person name="Thoen E."/>
            <person name="Andreopoulos B."/>
            <person name="Lu D."/>
            <person name="Skrede I."/>
            <person name="Drula E."/>
            <person name="Henrissat B."/>
            <person name="Morin E."/>
            <person name="Kohler A."/>
            <person name="Barry K."/>
            <person name="LaButti K."/>
            <person name="Morin E."/>
            <person name="Salamov A."/>
            <person name="Lipzen A."/>
            <person name="Mereny Z."/>
            <person name="Hegedus B."/>
            <person name="Baldrian P."/>
            <person name="Stursova M."/>
            <person name="Weitz H."/>
            <person name="Taylor A."/>
            <person name="Grigoriev I.V."/>
            <person name="Nagy L.G."/>
            <person name="Martin F."/>
            <person name="Kauserud H."/>
        </authorList>
    </citation>
    <scope>NUCLEOTIDE SEQUENCE</scope>
    <source>
        <strain evidence="1">CBHHK067</strain>
    </source>
</reference>
<dbReference type="SUPFAM" id="SSF48452">
    <property type="entry name" value="TPR-like"/>
    <property type="match status" value="1"/>
</dbReference>
<sequence length="201" mass="22741">MGRYDDPSVRRNIEMAKIAMAGTSNKLGVAACDFVLADVYFHRGNYSESGALYARWLPFLEGQSAEMELLWRRRMVDVAFAENDRRRAARLSFVLLALALRVHDLAATHKALRRIGDIFRADGDSVTAGALFGLALSGFTLMGIHQARGDCLIRLGDIDRERGEFKTARTRWAEARLMFDRSSQLRDVQRCDERVSNLEQL</sequence>
<dbReference type="EMBL" id="JARKIE010000098">
    <property type="protein sequence ID" value="KAJ7686191.1"/>
    <property type="molecule type" value="Genomic_DNA"/>
</dbReference>
<comment type="caution">
    <text evidence="1">The sequence shown here is derived from an EMBL/GenBank/DDBJ whole genome shotgun (WGS) entry which is preliminary data.</text>
</comment>
<dbReference type="Proteomes" id="UP001221757">
    <property type="component" value="Unassembled WGS sequence"/>
</dbReference>
<dbReference type="Gene3D" id="1.25.40.10">
    <property type="entry name" value="Tetratricopeptide repeat domain"/>
    <property type="match status" value="1"/>
</dbReference>
<evidence type="ECO:0000313" key="2">
    <source>
        <dbReference type="Proteomes" id="UP001221757"/>
    </source>
</evidence>
<accession>A0AAD7GFX8</accession>
<dbReference type="AlphaFoldDB" id="A0AAD7GFX8"/>